<keyword evidence="2" id="KW-0067">ATP-binding</keyword>
<protein>
    <recommendedName>
        <fullName evidence="7">Serine-threonine/tyrosine-protein kinase catalytic domain-containing protein</fullName>
    </recommendedName>
</protein>
<evidence type="ECO:0000313" key="6">
    <source>
        <dbReference type="Proteomes" id="UP000324897"/>
    </source>
</evidence>
<evidence type="ECO:0000256" key="2">
    <source>
        <dbReference type="ARBA" id="ARBA00022840"/>
    </source>
</evidence>
<comment type="caution">
    <text evidence="5">The sequence shown here is derived from an EMBL/GenBank/DDBJ whole genome shotgun (WGS) entry which is preliminary data.</text>
</comment>
<feature type="chain" id="PRO_5023878791" description="Serine-threonine/tyrosine-protein kinase catalytic domain-containing protein" evidence="4">
    <location>
        <begin position="30"/>
        <end position="140"/>
    </location>
</feature>
<dbReference type="EMBL" id="RWGY01000031">
    <property type="protein sequence ID" value="TVU16380.1"/>
    <property type="molecule type" value="Genomic_DNA"/>
</dbReference>
<dbReference type="PANTHER" id="PTHR27005">
    <property type="entry name" value="WALL-ASSOCIATED RECEPTOR KINASE-LIKE 21"/>
    <property type="match status" value="1"/>
</dbReference>
<gene>
    <name evidence="5" type="ORF">EJB05_39939</name>
</gene>
<evidence type="ECO:0000313" key="5">
    <source>
        <dbReference type="EMBL" id="TVU16380.1"/>
    </source>
</evidence>
<sequence length="140" mass="15180">LITIIAISAGFGLLCSLLGSCQNHQETQAKKGQQVEAKIRDNRLSDILDPQIVEEEGADDAEVVARLTEACLQLKGEQRPTMRQVETTLEDLQGSKVNSGSSRTSQNAPNDVSYTGGNGGEGTRQYSLENEFIQSSEIPR</sequence>
<organism evidence="5 6">
    <name type="scientific">Eragrostis curvula</name>
    <name type="common">weeping love grass</name>
    <dbReference type="NCBI Taxonomy" id="38414"/>
    <lineage>
        <taxon>Eukaryota</taxon>
        <taxon>Viridiplantae</taxon>
        <taxon>Streptophyta</taxon>
        <taxon>Embryophyta</taxon>
        <taxon>Tracheophyta</taxon>
        <taxon>Spermatophyta</taxon>
        <taxon>Magnoliopsida</taxon>
        <taxon>Liliopsida</taxon>
        <taxon>Poales</taxon>
        <taxon>Poaceae</taxon>
        <taxon>PACMAD clade</taxon>
        <taxon>Chloridoideae</taxon>
        <taxon>Eragrostideae</taxon>
        <taxon>Eragrostidinae</taxon>
        <taxon>Eragrostis</taxon>
    </lineage>
</organism>
<name>A0A5J9TYF6_9POAL</name>
<dbReference type="Gramene" id="TVU16380">
    <property type="protein sequence ID" value="TVU16380"/>
    <property type="gene ID" value="EJB05_39939"/>
</dbReference>
<dbReference type="GO" id="GO:0007166">
    <property type="term" value="P:cell surface receptor signaling pathway"/>
    <property type="evidence" value="ECO:0007669"/>
    <property type="project" value="InterPro"/>
</dbReference>
<dbReference type="AlphaFoldDB" id="A0A5J9TYF6"/>
<evidence type="ECO:0000256" key="4">
    <source>
        <dbReference type="SAM" id="SignalP"/>
    </source>
</evidence>
<dbReference type="OrthoDB" id="1000341at2759"/>
<feature type="non-terminal residue" evidence="5">
    <location>
        <position position="1"/>
    </location>
</feature>
<accession>A0A5J9TYF6</accession>
<dbReference type="GO" id="GO:0005524">
    <property type="term" value="F:ATP binding"/>
    <property type="evidence" value="ECO:0007669"/>
    <property type="project" value="UniProtKB-KW"/>
</dbReference>
<proteinExistence type="predicted"/>
<dbReference type="Gene3D" id="1.10.510.10">
    <property type="entry name" value="Transferase(Phosphotransferase) domain 1"/>
    <property type="match status" value="1"/>
</dbReference>
<evidence type="ECO:0000256" key="3">
    <source>
        <dbReference type="SAM" id="MobiDB-lite"/>
    </source>
</evidence>
<feature type="signal peptide" evidence="4">
    <location>
        <begin position="1"/>
        <end position="29"/>
    </location>
</feature>
<dbReference type="Proteomes" id="UP000324897">
    <property type="component" value="Unassembled WGS sequence"/>
</dbReference>
<dbReference type="PANTHER" id="PTHR27005:SF436">
    <property type="entry name" value="WALL-ASSOCIATED RECEPTOR KINASE-LIKE PROTEIN 9"/>
    <property type="match status" value="1"/>
</dbReference>
<evidence type="ECO:0008006" key="7">
    <source>
        <dbReference type="Google" id="ProtNLM"/>
    </source>
</evidence>
<evidence type="ECO:0000256" key="1">
    <source>
        <dbReference type="ARBA" id="ARBA00022741"/>
    </source>
</evidence>
<keyword evidence="6" id="KW-1185">Reference proteome</keyword>
<keyword evidence="4" id="KW-0732">Signal</keyword>
<reference evidence="5 6" key="1">
    <citation type="journal article" date="2019" name="Sci. Rep.">
        <title>A high-quality genome of Eragrostis curvula grass provides insights into Poaceae evolution and supports new strategies to enhance forage quality.</title>
        <authorList>
            <person name="Carballo J."/>
            <person name="Santos B.A.C.M."/>
            <person name="Zappacosta D."/>
            <person name="Garbus I."/>
            <person name="Selva J.P."/>
            <person name="Gallo C.A."/>
            <person name="Diaz A."/>
            <person name="Albertini E."/>
            <person name="Caccamo M."/>
            <person name="Echenique V."/>
        </authorList>
    </citation>
    <scope>NUCLEOTIDE SEQUENCE [LARGE SCALE GENOMIC DNA]</scope>
    <source>
        <strain evidence="6">cv. Victoria</strain>
        <tissue evidence="5">Leaf</tissue>
    </source>
</reference>
<dbReference type="GO" id="GO:0004674">
    <property type="term" value="F:protein serine/threonine kinase activity"/>
    <property type="evidence" value="ECO:0007669"/>
    <property type="project" value="TreeGrafter"/>
</dbReference>
<feature type="non-terminal residue" evidence="5">
    <location>
        <position position="140"/>
    </location>
</feature>
<feature type="region of interest" description="Disordered" evidence="3">
    <location>
        <begin position="90"/>
        <end position="126"/>
    </location>
</feature>
<feature type="compositionally biased region" description="Polar residues" evidence="3">
    <location>
        <begin position="95"/>
        <end position="115"/>
    </location>
</feature>
<keyword evidence="1" id="KW-0547">Nucleotide-binding</keyword>
<dbReference type="GO" id="GO:0005886">
    <property type="term" value="C:plasma membrane"/>
    <property type="evidence" value="ECO:0007669"/>
    <property type="project" value="TreeGrafter"/>
</dbReference>
<dbReference type="InterPro" id="IPR045274">
    <property type="entry name" value="WAK-like"/>
</dbReference>